<organism evidence="3 4">
    <name type="scientific">Paraphoma chrysanthemicola</name>
    <dbReference type="NCBI Taxonomy" id="798071"/>
    <lineage>
        <taxon>Eukaryota</taxon>
        <taxon>Fungi</taxon>
        <taxon>Dikarya</taxon>
        <taxon>Ascomycota</taxon>
        <taxon>Pezizomycotina</taxon>
        <taxon>Dothideomycetes</taxon>
        <taxon>Pleosporomycetidae</taxon>
        <taxon>Pleosporales</taxon>
        <taxon>Pleosporineae</taxon>
        <taxon>Phaeosphaeriaceae</taxon>
        <taxon>Paraphoma</taxon>
    </lineage>
</organism>
<dbReference type="Proteomes" id="UP000813461">
    <property type="component" value="Unassembled WGS sequence"/>
</dbReference>
<keyword evidence="4" id="KW-1185">Reference proteome</keyword>
<keyword evidence="2" id="KW-1133">Transmembrane helix</keyword>
<keyword evidence="2" id="KW-0472">Membrane</keyword>
<accession>A0A8K0QVD1</accession>
<comment type="caution">
    <text evidence="3">The sequence shown here is derived from an EMBL/GenBank/DDBJ whole genome shotgun (WGS) entry which is preliminary data.</text>
</comment>
<feature type="transmembrane region" description="Helical" evidence="2">
    <location>
        <begin position="421"/>
        <end position="440"/>
    </location>
</feature>
<evidence type="ECO:0000313" key="4">
    <source>
        <dbReference type="Proteomes" id="UP000813461"/>
    </source>
</evidence>
<evidence type="ECO:0000256" key="1">
    <source>
        <dbReference type="SAM" id="MobiDB-lite"/>
    </source>
</evidence>
<feature type="transmembrane region" description="Helical" evidence="2">
    <location>
        <begin position="57"/>
        <end position="79"/>
    </location>
</feature>
<gene>
    <name evidence="3" type="ORF">FB567DRAFT_584533</name>
</gene>
<feature type="transmembrane region" description="Helical" evidence="2">
    <location>
        <begin position="6"/>
        <end position="27"/>
    </location>
</feature>
<reference evidence="3" key="1">
    <citation type="journal article" date="2021" name="Nat. Commun.">
        <title>Genetic determinants of endophytism in the Arabidopsis root mycobiome.</title>
        <authorList>
            <person name="Mesny F."/>
            <person name="Miyauchi S."/>
            <person name="Thiergart T."/>
            <person name="Pickel B."/>
            <person name="Atanasova L."/>
            <person name="Karlsson M."/>
            <person name="Huettel B."/>
            <person name="Barry K.W."/>
            <person name="Haridas S."/>
            <person name="Chen C."/>
            <person name="Bauer D."/>
            <person name="Andreopoulos W."/>
            <person name="Pangilinan J."/>
            <person name="LaButti K."/>
            <person name="Riley R."/>
            <person name="Lipzen A."/>
            <person name="Clum A."/>
            <person name="Drula E."/>
            <person name="Henrissat B."/>
            <person name="Kohler A."/>
            <person name="Grigoriev I.V."/>
            <person name="Martin F.M."/>
            <person name="Hacquard S."/>
        </authorList>
    </citation>
    <scope>NUCLEOTIDE SEQUENCE</scope>
    <source>
        <strain evidence="3">MPI-SDFR-AT-0120</strain>
    </source>
</reference>
<feature type="compositionally biased region" description="Polar residues" evidence="1">
    <location>
        <begin position="299"/>
        <end position="313"/>
    </location>
</feature>
<sequence>MRTTSSSIDVFVVFSLFASSLGTRFLYSFYPFKVQTVSLDKWLGIPPMGILGRGKHVDGVVVGIFKYVFVCILASFAYMDFNNLRILVNERAEHYDDRIKIVMFGTAEVFASRASMTGKRTRDHSAIAQIFTRGRHVCIDGTYGWELHKMPAAPFSDVRKDQRMSISSAYIPCRATGRLHRVIKLQGTAQRMLFGASSQTNSSHKCCQFTKVEQPAIFAVDLDKSKTSMQENMATVSGSMMWMPAHQFVAVARTARSALTHCATSIQPVPLLHRGLHRSTVRSPPRNVRLARKKASDPAPSSQSPMMDHSSPQLSRVNCTQYHPHHHQEPFRRGKFLLEASVVAVYPQTSLERRRATGEDALKPPGHAYSGQIAQAGQDVAANIRGGKEREGEEALLAGSGSPPLPPISNNYCLLRDCMNVIRALVVVLWALITFLMMHLRARSEGLGEATSTQALLAFSVHSSAGTNSPSFSSS</sequence>
<feature type="region of interest" description="Disordered" evidence="1">
    <location>
        <begin position="277"/>
        <end position="313"/>
    </location>
</feature>
<evidence type="ECO:0000313" key="3">
    <source>
        <dbReference type="EMBL" id="KAH7070798.1"/>
    </source>
</evidence>
<protein>
    <submittedName>
        <fullName evidence="3">Uncharacterized protein</fullName>
    </submittedName>
</protein>
<proteinExistence type="predicted"/>
<name>A0A8K0QVD1_9PLEO</name>
<evidence type="ECO:0000256" key="2">
    <source>
        <dbReference type="SAM" id="Phobius"/>
    </source>
</evidence>
<dbReference type="AlphaFoldDB" id="A0A8K0QVD1"/>
<keyword evidence="2" id="KW-0812">Transmembrane</keyword>
<dbReference type="EMBL" id="JAGMVJ010000026">
    <property type="protein sequence ID" value="KAH7070798.1"/>
    <property type="molecule type" value="Genomic_DNA"/>
</dbReference>